<evidence type="ECO:0000313" key="1">
    <source>
        <dbReference type="EMBL" id="EKO39310.1"/>
    </source>
</evidence>
<gene>
    <name evidence="1" type="ORF">B193_1992</name>
</gene>
<dbReference type="AlphaFoldDB" id="K6GQS9"/>
<accession>K6GQS9</accession>
<evidence type="ECO:0000313" key="2">
    <source>
        <dbReference type="Proteomes" id="UP000006272"/>
    </source>
</evidence>
<comment type="caution">
    <text evidence="1">The sequence shown here is derived from an EMBL/GenBank/DDBJ whole genome shotgun (WGS) entry which is preliminary data.</text>
</comment>
<organism evidence="1 2">
    <name type="scientific">Solidesulfovibrio magneticus str. Maddingley MBC34</name>
    <dbReference type="NCBI Taxonomy" id="1206767"/>
    <lineage>
        <taxon>Bacteria</taxon>
        <taxon>Pseudomonadati</taxon>
        <taxon>Thermodesulfobacteriota</taxon>
        <taxon>Desulfovibrionia</taxon>
        <taxon>Desulfovibrionales</taxon>
        <taxon>Desulfovibrionaceae</taxon>
        <taxon>Solidesulfovibrio</taxon>
    </lineage>
</organism>
<sequence length="238" mass="27922">MNNIWWDGYDSRTRAYFFWKWEYDRRNQNYFCDYFRAISTGKPSPEYFHKTYKHGHLDPAEGPDISDILGSALKSSTQFPFKPYPPDSLYLDETGGDGHHDEQECIHFIISSDTILFNINPNIDLATHINILKNNFEEVTKEWKERPPTTTQRTFPFAGLRGLYIPKGYRQRDNHAGRAIGLALYDLEVKGISWQQSIKNLTTRYASFAITDRDENTLRRYLRATRDCVNRHEVLPLT</sequence>
<name>K6GQS9_9BACT</name>
<reference evidence="1 2" key="1">
    <citation type="submission" date="2012-07" db="EMBL/GenBank/DDBJ databases">
        <title>Draft genome sequence of Desulfovibrio magneticus str. Maddingley MBC34 obtained from a metagenomic sequence of a methanogenic enrichment isolated from coal-seam formation water in Victoria, Australia.</title>
        <authorList>
            <person name="Greenfield P."/>
            <person name="Hendry P."/>
            <person name="Li D."/>
            <person name="Rosewarne C.P."/>
            <person name="Tran-Dinh N."/>
            <person name="Elbourne L.D.H."/>
            <person name="Paulsen I.T."/>
            <person name="Midgley D.J."/>
        </authorList>
    </citation>
    <scope>NUCLEOTIDE SEQUENCE [LARGE SCALE GENOMIC DNA]</scope>
    <source>
        <strain evidence="2">Maddingley MBC34</strain>
    </source>
</reference>
<dbReference type="EMBL" id="ALAO01000155">
    <property type="protein sequence ID" value="EKO39310.1"/>
    <property type="molecule type" value="Genomic_DNA"/>
</dbReference>
<protein>
    <submittedName>
        <fullName evidence="1">Uncharacterized protein</fullName>
    </submittedName>
</protein>
<proteinExistence type="predicted"/>
<dbReference type="Proteomes" id="UP000006272">
    <property type="component" value="Unassembled WGS sequence"/>
</dbReference>